<feature type="transmembrane region" description="Helical" evidence="1">
    <location>
        <begin position="57"/>
        <end position="74"/>
    </location>
</feature>
<keyword evidence="1" id="KW-0812">Transmembrane</keyword>
<dbReference type="RefSeq" id="WP_089369410.1">
    <property type="nucleotide sequence ID" value="NZ_BMEP01000002.1"/>
</dbReference>
<feature type="transmembrane region" description="Helical" evidence="1">
    <location>
        <begin position="33"/>
        <end position="51"/>
    </location>
</feature>
<evidence type="ECO:0000313" key="3">
    <source>
        <dbReference type="Proteomes" id="UP000198379"/>
    </source>
</evidence>
<dbReference type="EMBL" id="FZNY01000001">
    <property type="protein sequence ID" value="SNR35333.1"/>
    <property type="molecule type" value="Genomic_DNA"/>
</dbReference>
<keyword evidence="1" id="KW-0472">Membrane</keyword>
<reference evidence="2 3" key="1">
    <citation type="submission" date="2017-06" db="EMBL/GenBank/DDBJ databases">
        <authorList>
            <person name="Kim H.J."/>
            <person name="Triplett B.A."/>
        </authorList>
    </citation>
    <scope>NUCLEOTIDE SEQUENCE [LARGE SCALE GENOMIC DNA]</scope>
    <source>
        <strain evidence="2 3">DSM 25597</strain>
    </source>
</reference>
<organism evidence="2 3">
    <name type="scientific">Dokdonia pacifica</name>
    <dbReference type="NCBI Taxonomy" id="1627892"/>
    <lineage>
        <taxon>Bacteria</taxon>
        <taxon>Pseudomonadati</taxon>
        <taxon>Bacteroidota</taxon>
        <taxon>Flavobacteriia</taxon>
        <taxon>Flavobacteriales</taxon>
        <taxon>Flavobacteriaceae</taxon>
        <taxon>Dokdonia</taxon>
    </lineage>
</organism>
<evidence type="ECO:0000256" key="1">
    <source>
        <dbReference type="SAM" id="Phobius"/>
    </source>
</evidence>
<name>A0A238VNK8_9FLAO</name>
<keyword evidence="1" id="KW-1133">Transmembrane helix</keyword>
<accession>A0A238VNK8</accession>
<gene>
    <name evidence="2" type="ORF">SAMN06265376_10128</name>
</gene>
<sequence>MKIKTVMQLQNHTQHKTKTIALKTSKKRHSFTILNRIALLLLFGFFIGLSLTNNQLFIKEILIASGIICMLLLFKKNNK</sequence>
<keyword evidence="3" id="KW-1185">Reference proteome</keyword>
<dbReference type="Proteomes" id="UP000198379">
    <property type="component" value="Unassembled WGS sequence"/>
</dbReference>
<proteinExistence type="predicted"/>
<protein>
    <submittedName>
        <fullName evidence="2">Uncharacterized protein</fullName>
    </submittedName>
</protein>
<evidence type="ECO:0000313" key="2">
    <source>
        <dbReference type="EMBL" id="SNR35333.1"/>
    </source>
</evidence>
<dbReference type="AlphaFoldDB" id="A0A238VNK8"/>